<protein>
    <submittedName>
        <fullName evidence="1">Uncharacterized protein</fullName>
    </submittedName>
</protein>
<evidence type="ECO:0000313" key="1">
    <source>
        <dbReference type="EnsemblPlants" id="TuG1812G0700003344.01.T01.cds261279"/>
    </source>
</evidence>
<dbReference type="EnsemblPlants" id="TuG1812G0700003344.01.T01">
    <property type="protein sequence ID" value="TuG1812G0700003344.01.T01.cds261279"/>
    <property type="gene ID" value="TuG1812G0700003344.01"/>
</dbReference>
<reference evidence="2" key="1">
    <citation type="journal article" date="2013" name="Nature">
        <title>Draft genome of the wheat A-genome progenitor Triticum urartu.</title>
        <authorList>
            <person name="Ling H.Q."/>
            <person name="Zhao S."/>
            <person name="Liu D."/>
            <person name="Wang J."/>
            <person name="Sun H."/>
            <person name="Zhang C."/>
            <person name="Fan H."/>
            <person name="Li D."/>
            <person name="Dong L."/>
            <person name="Tao Y."/>
            <person name="Gao C."/>
            <person name="Wu H."/>
            <person name="Li Y."/>
            <person name="Cui Y."/>
            <person name="Guo X."/>
            <person name="Zheng S."/>
            <person name="Wang B."/>
            <person name="Yu K."/>
            <person name="Liang Q."/>
            <person name="Yang W."/>
            <person name="Lou X."/>
            <person name="Chen J."/>
            <person name="Feng M."/>
            <person name="Jian J."/>
            <person name="Zhang X."/>
            <person name="Luo G."/>
            <person name="Jiang Y."/>
            <person name="Liu J."/>
            <person name="Wang Z."/>
            <person name="Sha Y."/>
            <person name="Zhang B."/>
            <person name="Wu H."/>
            <person name="Tang D."/>
            <person name="Shen Q."/>
            <person name="Xue P."/>
            <person name="Zou S."/>
            <person name="Wang X."/>
            <person name="Liu X."/>
            <person name="Wang F."/>
            <person name="Yang Y."/>
            <person name="An X."/>
            <person name="Dong Z."/>
            <person name="Zhang K."/>
            <person name="Zhang X."/>
            <person name="Luo M.C."/>
            <person name="Dvorak J."/>
            <person name="Tong Y."/>
            <person name="Wang J."/>
            <person name="Yang H."/>
            <person name="Li Z."/>
            <person name="Wang D."/>
            <person name="Zhang A."/>
            <person name="Wang J."/>
        </authorList>
    </citation>
    <scope>NUCLEOTIDE SEQUENCE</scope>
    <source>
        <strain evidence="2">cv. G1812</strain>
    </source>
</reference>
<name>A0A8R7R563_TRIUA</name>
<organism evidence="1 2">
    <name type="scientific">Triticum urartu</name>
    <name type="common">Red wild einkorn</name>
    <name type="synonym">Crithodium urartu</name>
    <dbReference type="NCBI Taxonomy" id="4572"/>
    <lineage>
        <taxon>Eukaryota</taxon>
        <taxon>Viridiplantae</taxon>
        <taxon>Streptophyta</taxon>
        <taxon>Embryophyta</taxon>
        <taxon>Tracheophyta</taxon>
        <taxon>Spermatophyta</taxon>
        <taxon>Magnoliopsida</taxon>
        <taxon>Liliopsida</taxon>
        <taxon>Poales</taxon>
        <taxon>Poaceae</taxon>
        <taxon>BOP clade</taxon>
        <taxon>Pooideae</taxon>
        <taxon>Triticodae</taxon>
        <taxon>Triticeae</taxon>
        <taxon>Triticinae</taxon>
        <taxon>Triticum</taxon>
    </lineage>
</organism>
<dbReference type="Proteomes" id="UP000015106">
    <property type="component" value="Chromosome 7"/>
</dbReference>
<dbReference type="AlphaFoldDB" id="A0A8R7R563"/>
<accession>A0A8R7R563</accession>
<proteinExistence type="predicted"/>
<evidence type="ECO:0000313" key="2">
    <source>
        <dbReference type="Proteomes" id="UP000015106"/>
    </source>
</evidence>
<dbReference type="Gramene" id="TuG1812G0700003344.01.T01">
    <property type="protein sequence ID" value="TuG1812G0700003344.01.T01.cds261279"/>
    <property type="gene ID" value="TuG1812G0700003344.01"/>
</dbReference>
<reference evidence="1" key="3">
    <citation type="submission" date="2022-06" db="UniProtKB">
        <authorList>
            <consortium name="EnsemblPlants"/>
        </authorList>
    </citation>
    <scope>IDENTIFICATION</scope>
</reference>
<keyword evidence="2" id="KW-1185">Reference proteome</keyword>
<sequence length="43" mass="5165">MTRCCSEAIERVVLAPKFTWWILGYLSYTRQPCDNRVNWSEIK</sequence>
<reference evidence="1" key="2">
    <citation type="submission" date="2018-03" db="EMBL/GenBank/DDBJ databases">
        <title>The Triticum urartu genome reveals the dynamic nature of wheat genome evolution.</title>
        <authorList>
            <person name="Ling H."/>
            <person name="Ma B."/>
            <person name="Shi X."/>
            <person name="Liu H."/>
            <person name="Dong L."/>
            <person name="Sun H."/>
            <person name="Cao Y."/>
            <person name="Gao Q."/>
            <person name="Zheng S."/>
            <person name="Li Y."/>
            <person name="Yu Y."/>
            <person name="Du H."/>
            <person name="Qi M."/>
            <person name="Li Y."/>
            <person name="Yu H."/>
            <person name="Cui Y."/>
            <person name="Wang N."/>
            <person name="Chen C."/>
            <person name="Wu H."/>
            <person name="Zhao Y."/>
            <person name="Zhang J."/>
            <person name="Li Y."/>
            <person name="Zhou W."/>
            <person name="Zhang B."/>
            <person name="Hu W."/>
            <person name="Eijk M."/>
            <person name="Tang J."/>
            <person name="Witsenboer H."/>
            <person name="Zhao S."/>
            <person name="Li Z."/>
            <person name="Zhang A."/>
            <person name="Wang D."/>
            <person name="Liang C."/>
        </authorList>
    </citation>
    <scope>NUCLEOTIDE SEQUENCE [LARGE SCALE GENOMIC DNA]</scope>
    <source>
        <strain evidence="1">cv. G1812</strain>
    </source>
</reference>